<feature type="transmembrane region" description="Helical" evidence="1">
    <location>
        <begin position="104"/>
        <end position="124"/>
    </location>
</feature>
<dbReference type="RefSeq" id="WP_087133214.1">
    <property type="nucleotide sequence ID" value="NZ_FUKO01000049.1"/>
</dbReference>
<evidence type="ECO:0000256" key="1">
    <source>
        <dbReference type="SAM" id="Phobius"/>
    </source>
</evidence>
<reference evidence="2 3" key="1">
    <citation type="submission" date="2017-02" db="EMBL/GenBank/DDBJ databases">
        <authorList>
            <person name="Peterson S.W."/>
        </authorList>
    </citation>
    <scope>NUCLEOTIDE SEQUENCE [LARGE SCALE GENOMIC DNA]</scope>
    <source>
        <strain evidence="2 3">B Mb 05.01</strain>
    </source>
</reference>
<dbReference type="OrthoDB" id="5084251at2"/>
<accession>A0A1R4KTD5</accession>
<keyword evidence="1" id="KW-0472">Membrane</keyword>
<keyword evidence="1" id="KW-0812">Transmembrane</keyword>
<feature type="transmembrane region" description="Helical" evidence="1">
    <location>
        <begin position="35"/>
        <end position="57"/>
    </location>
</feature>
<evidence type="ECO:0000313" key="3">
    <source>
        <dbReference type="Proteomes" id="UP000196320"/>
    </source>
</evidence>
<keyword evidence="3" id="KW-1185">Reference proteome</keyword>
<proteinExistence type="predicted"/>
<feature type="transmembrane region" description="Helical" evidence="1">
    <location>
        <begin position="63"/>
        <end position="83"/>
    </location>
</feature>
<dbReference type="EMBL" id="FUKO01000049">
    <property type="protein sequence ID" value="SJN47495.1"/>
    <property type="molecule type" value="Genomic_DNA"/>
</dbReference>
<feature type="transmembrane region" description="Helical" evidence="1">
    <location>
        <begin position="136"/>
        <end position="162"/>
    </location>
</feature>
<organism evidence="2 3">
    <name type="scientific">Microbacterium esteraromaticum</name>
    <dbReference type="NCBI Taxonomy" id="57043"/>
    <lineage>
        <taxon>Bacteria</taxon>
        <taxon>Bacillati</taxon>
        <taxon>Actinomycetota</taxon>
        <taxon>Actinomycetes</taxon>
        <taxon>Micrococcales</taxon>
        <taxon>Microbacteriaceae</taxon>
        <taxon>Microbacterium</taxon>
    </lineage>
</organism>
<dbReference type="AlphaFoldDB" id="A0A1R4KTD5"/>
<evidence type="ECO:0000313" key="2">
    <source>
        <dbReference type="EMBL" id="SJN47495.1"/>
    </source>
</evidence>
<sequence length="202" mass="21569">MSRTLEAWLSPDYERAAPDSPTRLRQIADDRAVDVALAACLIALAPVAVLAGAVWGLMAGTALPFALLTVSGIALGGIGILCLRRARRRLPRERSRIVRGTGSAREGVIVFLVLFGASLIPLVLGGEALVERVPGGLLSLIGLGTVYALLLAAVFIVPGAVLARARDSFRTAAEKNPQYRALLEQDRLTWHPRHGDMMYGPL</sequence>
<keyword evidence="1" id="KW-1133">Transmembrane helix</keyword>
<dbReference type="Proteomes" id="UP000196320">
    <property type="component" value="Unassembled WGS sequence"/>
</dbReference>
<protein>
    <submittedName>
        <fullName evidence="2">Uncharacterized protein</fullName>
    </submittedName>
</protein>
<gene>
    <name evidence="2" type="ORF">FM104_16195</name>
</gene>
<name>A0A1R4KTD5_9MICO</name>